<comment type="caution">
    <text evidence="13">The sequence shown here is derived from an EMBL/GenBank/DDBJ whole genome shotgun (WGS) entry which is preliminary data.</text>
</comment>
<evidence type="ECO:0000313" key="14">
    <source>
        <dbReference type="EMBL" id="HHN52034.1"/>
    </source>
</evidence>
<evidence type="ECO:0000256" key="7">
    <source>
        <dbReference type="ARBA" id="ARBA00023102"/>
    </source>
</evidence>
<dbReference type="CDD" id="cd04731">
    <property type="entry name" value="HisF"/>
    <property type="match status" value="1"/>
</dbReference>
<evidence type="ECO:0000256" key="5">
    <source>
        <dbReference type="ARBA" id="ARBA00022490"/>
    </source>
</evidence>
<evidence type="ECO:0000256" key="11">
    <source>
        <dbReference type="HAMAP-Rule" id="MF_01013"/>
    </source>
</evidence>
<dbReference type="InterPro" id="IPR011060">
    <property type="entry name" value="RibuloseP-bd_barrel"/>
</dbReference>
<dbReference type="NCBIfam" id="TIGR00735">
    <property type="entry name" value="hisF"/>
    <property type="match status" value="1"/>
</dbReference>
<dbReference type="AlphaFoldDB" id="A0A7C4E178"/>
<keyword evidence="6 11" id="KW-0028">Amino-acid biosynthesis</keyword>
<evidence type="ECO:0000256" key="9">
    <source>
        <dbReference type="ARBA" id="ARBA00025475"/>
    </source>
</evidence>
<comment type="subcellular location">
    <subcellularLocation>
        <location evidence="1 11">Cytoplasm</location>
    </subcellularLocation>
</comment>
<accession>A0A7C4E178</accession>
<proteinExistence type="inferred from homology"/>
<dbReference type="UniPathway" id="UPA00031">
    <property type="reaction ID" value="UER00010"/>
</dbReference>
<keyword evidence="8 11" id="KW-0456">Lyase</keyword>
<keyword evidence="7 11" id="KW-0368">Histidine biosynthesis</keyword>
<dbReference type="FunFam" id="3.20.20.70:FF:000006">
    <property type="entry name" value="Imidazole glycerol phosphate synthase subunit HisF"/>
    <property type="match status" value="1"/>
</dbReference>
<dbReference type="EC" id="4.3.2.10" evidence="11"/>
<reference evidence="13" key="1">
    <citation type="journal article" date="2020" name="mSystems">
        <title>Genome- and Community-Level Interaction Insights into Carbon Utilization and Element Cycling Functions of Hydrothermarchaeota in Hydrothermal Sediment.</title>
        <authorList>
            <person name="Zhou Z."/>
            <person name="Liu Y."/>
            <person name="Xu W."/>
            <person name="Pan J."/>
            <person name="Luo Z.H."/>
            <person name="Li M."/>
        </authorList>
    </citation>
    <scope>NUCLEOTIDE SEQUENCE [LARGE SCALE GENOMIC DNA]</scope>
    <source>
        <strain evidence="14">SpSt-1073</strain>
        <strain evidence="13">SpSt-613</strain>
    </source>
</reference>
<dbReference type="GO" id="GO:0016829">
    <property type="term" value="F:lyase activity"/>
    <property type="evidence" value="ECO:0007669"/>
    <property type="project" value="UniProtKB-KW"/>
</dbReference>
<dbReference type="EMBL" id="DRXG01000034">
    <property type="protein sequence ID" value="HHN52034.1"/>
    <property type="molecule type" value="Genomic_DNA"/>
</dbReference>
<comment type="catalytic activity">
    <reaction evidence="10 11">
        <text>5-[(5-phospho-1-deoxy-D-ribulos-1-ylimino)methylamino]-1-(5-phospho-beta-D-ribosyl)imidazole-4-carboxamide + L-glutamine = D-erythro-1-(imidazol-4-yl)glycerol 3-phosphate + 5-amino-1-(5-phospho-beta-D-ribosyl)imidazole-4-carboxamide + L-glutamate + H(+)</text>
        <dbReference type="Rhea" id="RHEA:24793"/>
        <dbReference type="ChEBI" id="CHEBI:15378"/>
        <dbReference type="ChEBI" id="CHEBI:29985"/>
        <dbReference type="ChEBI" id="CHEBI:58278"/>
        <dbReference type="ChEBI" id="CHEBI:58359"/>
        <dbReference type="ChEBI" id="CHEBI:58475"/>
        <dbReference type="ChEBI" id="CHEBI:58525"/>
        <dbReference type="EC" id="4.3.2.10"/>
    </reaction>
</comment>
<comment type="similarity">
    <text evidence="3 11 12">Belongs to the HisA/HisF family.</text>
</comment>
<dbReference type="GO" id="GO:0000105">
    <property type="term" value="P:L-histidine biosynthetic process"/>
    <property type="evidence" value="ECO:0007669"/>
    <property type="project" value="UniProtKB-UniRule"/>
</dbReference>
<dbReference type="PANTHER" id="PTHR21235">
    <property type="entry name" value="IMIDAZOLE GLYCEROL PHOSPHATE SYNTHASE SUBUNIT HISF/H IGP SYNTHASE SUBUNIT HISF/H"/>
    <property type="match status" value="1"/>
</dbReference>
<evidence type="ECO:0000313" key="13">
    <source>
        <dbReference type="EMBL" id="HGN89796.1"/>
    </source>
</evidence>
<feature type="active site" evidence="11">
    <location>
        <position position="11"/>
    </location>
</feature>
<evidence type="ECO:0000256" key="3">
    <source>
        <dbReference type="ARBA" id="ARBA00009667"/>
    </source>
</evidence>
<dbReference type="PANTHER" id="PTHR21235:SF2">
    <property type="entry name" value="IMIDAZOLE GLYCEROL PHOSPHATE SYNTHASE HISHF"/>
    <property type="match status" value="1"/>
</dbReference>
<dbReference type="EMBL" id="DTAD01000017">
    <property type="protein sequence ID" value="HGN89796.1"/>
    <property type="molecule type" value="Genomic_DNA"/>
</dbReference>
<dbReference type="GO" id="GO:0005737">
    <property type="term" value="C:cytoplasm"/>
    <property type="evidence" value="ECO:0007669"/>
    <property type="project" value="UniProtKB-SubCell"/>
</dbReference>
<protein>
    <recommendedName>
        <fullName evidence="11">Imidazole glycerol phosphate synthase subunit HisF</fullName>
        <ecNumber evidence="11">4.3.2.10</ecNumber>
    </recommendedName>
    <alternativeName>
        <fullName evidence="11">IGP synthase cyclase subunit</fullName>
    </alternativeName>
    <alternativeName>
        <fullName evidence="11">IGP synthase subunit HisF</fullName>
    </alternativeName>
    <alternativeName>
        <fullName evidence="11">ImGP synthase subunit HisF</fullName>
        <shortName evidence="11">IGPS subunit HisF</shortName>
    </alternativeName>
</protein>
<dbReference type="InterPro" id="IPR013785">
    <property type="entry name" value="Aldolase_TIM"/>
</dbReference>
<dbReference type="SUPFAM" id="SSF51366">
    <property type="entry name" value="Ribulose-phoshate binding barrel"/>
    <property type="match status" value="1"/>
</dbReference>
<evidence type="ECO:0000256" key="4">
    <source>
        <dbReference type="ARBA" id="ARBA00011152"/>
    </source>
</evidence>
<dbReference type="GO" id="GO:0000107">
    <property type="term" value="F:imidazoleglycerol-phosphate synthase activity"/>
    <property type="evidence" value="ECO:0007669"/>
    <property type="project" value="UniProtKB-UniRule"/>
</dbReference>
<evidence type="ECO:0000256" key="2">
    <source>
        <dbReference type="ARBA" id="ARBA00005091"/>
    </source>
</evidence>
<feature type="active site" evidence="11">
    <location>
        <position position="130"/>
    </location>
</feature>
<comment type="function">
    <text evidence="9 11">IGPS catalyzes the conversion of PRFAR and glutamine to IGP, AICAR and glutamate. The HisF subunit catalyzes the cyclization activity that produces IGP and AICAR from PRFAR using the ammonia provided by the HisH subunit.</text>
</comment>
<evidence type="ECO:0000256" key="8">
    <source>
        <dbReference type="ARBA" id="ARBA00023239"/>
    </source>
</evidence>
<dbReference type="Pfam" id="PF00977">
    <property type="entry name" value="His_biosynth"/>
    <property type="match status" value="1"/>
</dbReference>
<gene>
    <name evidence="11 13" type="primary">hisF</name>
    <name evidence="14" type="ORF">ENM30_01840</name>
    <name evidence="13" type="ORF">ENT82_01525</name>
</gene>
<organism evidence="13">
    <name type="scientific">Caldiarchaeum subterraneum</name>
    <dbReference type="NCBI Taxonomy" id="311458"/>
    <lineage>
        <taxon>Archaea</taxon>
        <taxon>Nitrososphaerota</taxon>
        <taxon>Candidatus Caldarchaeales</taxon>
        <taxon>Candidatus Caldarchaeaceae</taxon>
        <taxon>Candidatus Caldarchaeum</taxon>
    </lineage>
</organism>
<comment type="pathway">
    <text evidence="2 11">Amino-acid biosynthesis; L-histidine biosynthesis; L-histidine from 5-phospho-alpha-D-ribose 1-diphosphate: step 5/9.</text>
</comment>
<keyword evidence="5 11" id="KW-0963">Cytoplasm</keyword>
<sequence length="254" mass="27332">MVAKRIIPCLDVDNGRVVKGRRFVDLREAGDPAQLAANYSEQGADELVFLDISASRQNRDILVNVVRSVAEVINIPFTVGGGIRTMSDADTVLRNGADKVSINTAAVKDNTLVKRLSETYGAQCVVVAIDAKRSHKMLSGYEVYIYGGTSPTGLDAVEWARRAAELGAGEILLTSIDMDGTEKGYDIELTKKVVEAVDVPVIASGGAGSPEHIYRVFDEAGADAALAASIFHFGVYTVADVKRFLRERGVEVRL</sequence>
<evidence type="ECO:0000256" key="6">
    <source>
        <dbReference type="ARBA" id="ARBA00022605"/>
    </source>
</evidence>
<dbReference type="InterPro" id="IPR050064">
    <property type="entry name" value="IGPS_HisA/HisF"/>
</dbReference>
<dbReference type="Gene3D" id="3.20.20.70">
    <property type="entry name" value="Aldolase class I"/>
    <property type="match status" value="1"/>
</dbReference>
<dbReference type="InterPro" id="IPR006062">
    <property type="entry name" value="His_biosynth"/>
</dbReference>
<dbReference type="InterPro" id="IPR004651">
    <property type="entry name" value="HisF"/>
</dbReference>
<evidence type="ECO:0000256" key="12">
    <source>
        <dbReference type="RuleBase" id="RU003657"/>
    </source>
</evidence>
<evidence type="ECO:0000256" key="1">
    <source>
        <dbReference type="ARBA" id="ARBA00004496"/>
    </source>
</evidence>
<dbReference type="HAMAP" id="MF_01013">
    <property type="entry name" value="HisF"/>
    <property type="match status" value="1"/>
</dbReference>
<comment type="subunit">
    <text evidence="4 11">Heterodimer of HisH and HisF.</text>
</comment>
<name>A0A7C4E178_CALS0</name>
<evidence type="ECO:0000256" key="10">
    <source>
        <dbReference type="ARBA" id="ARBA00047838"/>
    </source>
</evidence>